<proteinExistence type="predicted"/>
<dbReference type="RefSeq" id="WP_057657406.1">
    <property type="nucleotide sequence ID" value="NZ_LDJL01000004.1"/>
</dbReference>
<gene>
    <name evidence="2" type="ORF">ABB29_04460</name>
</gene>
<dbReference type="PATRIC" id="fig|344882.3.peg.2228"/>
<comment type="caution">
    <text evidence="2">The sequence shown here is derived from an EMBL/GenBank/DDBJ whole genome shotgun (WGS) entry which is preliminary data.</text>
</comment>
<dbReference type="Pfam" id="PF16823">
    <property type="entry name" value="tPilZ"/>
    <property type="match status" value="1"/>
</dbReference>
<evidence type="ECO:0000313" key="2">
    <source>
        <dbReference type="EMBL" id="KRG71076.1"/>
    </source>
</evidence>
<name>A0A0R0CZ69_9GAMM</name>
<dbReference type="Proteomes" id="UP000052052">
    <property type="component" value="Unassembled WGS sequence"/>
</dbReference>
<sequence>MSRSVAHLPHPAEASLFGDALTCDAVLPASFQRGARVLMQQASETLLLGLAVAEDTRGEDPDERGELPLAVQRLDAKLDLVLGLLGRLAGRLENPLPPCPLRWSHRGLRLDLEQPVDVATGDTGVVRLAPVSWINDSIELPVTVLDQQHSESGQHLWLRTGALEPGYAEALERHLFRMHRRQIAEARRASGG</sequence>
<feature type="domain" description="Cyclic di-GMP receptor atypical PilZ" evidence="1">
    <location>
        <begin position="47"/>
        <end position="188"/>
    </location>
</feature>
<reference evidence="2 3" key="1">
    <citation type="submission" date="2015-05" db="EMBL/GenBank/DDBJ databases">
        <title>Genome sequencing and analysis of members of genus Stenotrophomonas.</title>
        <authorList>
            <person name="Patil P.P."/>
            <person name="Midha S."/>
            <person name="Patil P.B."/>
        </authorList>
    </citation>
    <scope>NUCLEOTIDE SEQUENCE [LARGE SCALE GENOMIC DNA]</scope>
    <source>
        <strain evidence="2 3">DSM 21858</strain>
    </source>
</reference>
<dbReference type="EMBL" id="LDJL01000004">
    <property type="protein sequence ID" value="KRG71076.1"/>
    <property type="molecule type" value="Genomic_DNA"/>
</dbReference>
<dbReference type="InterPro" id="IPR031800">
    <property type="entry name" value="PilZ_atypical"/>
</dbReference>
<keyword evidence="3" id="KW-1185">Reference proteome</keyword>
<dbReference type="OrthoDB" id="9151696at2"/>
<dbReference type="STRING" id="344882.ABB29_04460"/>
<protein>
    <recommendedName>
        <fullName evidence="1">Cyclic di-GMP receptor atypical PilZ domain-containing protein</fullName>
    </recommendedName>
</protein>
<accession>A0A0R0CZ69</accession>
<evidence type="ECO:0000313" key="3">
    <source>
        <dbReference type="Proteomes" id="UP000052052"/>
    </source>
</evidence>
<organism evidence="2 3">
    <name type="scientific">Pseudoxanthomonas dokdonensis</name>
    <dbReference type="NCBI Taxonomy" id="344882"/>
    <lineage>
        <taxon>Bacteria</taxon>
        <taxon>Pseudomonadati</taxon>
        <taxon>Pseudomonadota</taxon>
        <taxon>Gammaproteobacteria</taxon>
        <taxon>Lysobacterales</taxon>
        <taxon>Lysobacteraceae</taxon>
        <taxon>Pseudoxanthomonas</taxon>
    </lineage>
</organism>
<evidence type="ECO:0000259" key="1">
    <source>
        <dbReference type="Pfam" id="PF16823"/>
    </source>
</evidence>
<dbReference type="AlphaFoldDB" id="A0A0R0CZ69"/>